<evidence type="ECO:0000313" key="1">
    <source>
        <dbReference type="EMBL" id="JAS24653.1"/>
    </source>
</evidence>
<reference evidence="1" key="1">
    <citation type="submission" date="2015-12" db="EMBL/GenBank/DDBJ databases">
        <title>De novo transcriptome assembly of four potential Pierce s Disease insect vectors from Arizona vineyards.</title>
        <authorList>
            <person name="Tassone E.E."/>
        </authorList>
    </citation>
    <scope>NUCLEOTIDE SEQUENCE</scope>
</reference>
<dbReference type="EMBL" id="GEDC01012645">
    <property type="protein sequence ID" value="JAS24653.1"/>
    <property type="molecule type" value="Transcribed_RNA"/>
</dbReference>
<proteinExistence type="predicted"/>
<gene>
    <name evidence="1" type="ORF">g.40020</name>
</gene>
<accession>A0A1B6DG29</accession>
<organism evidence="1">
    <name type="scientific">Clastoptera arizonana</name>
    <name type="common">Arizona spittle bug</name>
    <dbReference type="NCBI Taxonomy" id="38151"/>
    <lineage>
        <taxon>Eukaryota</taxon>
        <taxon>Metazoa</taxon>
        <taxon>Ecdysozoa</taxon>
        <taxon>Arthropoda</taxon>
        <taxon>Hexapoda</taxon>
        <taxon>Insecta</taxon>
        <taxon>Pterygota</taxon>
        <taxon>Neoptera</taxon>
        <taxon>Paraneoptera</taxon>
        <taxon>Hemiptera</taxon>
        <taxon>Auchenorrhyncha</taxon>
        <taxon>Cercopoidea</taxon>
        <taxon>Clastopteridae</taxon>
        <taxon>Clastoptera</taxon>
    </lineage>
</organism>
<sequence>MVEGTAGKFISGKGKKIRRVLFVLGLMIGHCDLQCYTHKTQRHSTCTNGVNRRRLPTRGGYGKNELFENNSLWEKTNELLFLFKKTCFFRTNQKSIRQTVYFVRKTDKKRNERKQHVFLSNLLFLNSLK</sequence>
<dbReference type="AlphaFoldDB" id="A0A1B6DG29"/>
<protein>
    <submittedName>
        <fullName evidence="1">Uncharacterized protein</fullName>
    </submittedName>
</protein>
<name>A0A1B6DG29_9HEMI</name>